<feature type="domain" description="Vanadium chloroperoxidase N-terminal" evidence="2">
    <location>
        <begin position="2"/>
        <end position="147"/>
    </location>
</feature>
<dbReference type="Gene3D" id="1.10.606.10">
    <property type="entry name" value="Vanadium-containing Chloroperoxidase, domain 2"/>
    <property type="match status" value="1"/>
</dbReference>
<dbReference type="GO" id="GO:0004601">
    <property type="term" value="F:peroxidase activity"/>
    <property type="evidence" value="ECO:0007669"/>
    <property type="project" value="InterPro"/>
</dbReference>
<dbReference type="Proteomes" id="UP000516173">
    <property type="component" value="Chromosome"/>
</dbReference>
<evidence type="ECO:0000313" key="3">
    <source>
        <dbReference type="EMBL" id="BCK58627.1"/>
    </source>
</evidence>
<dbReference type="Pfam" id="PF17897">
    <property type="entry name" value="VCPO_N"/>
    <property type="match status" value="1"/>
</dbReference>
<dbReference type="KEGG" id="nwl:NWFMUON74_63990"/>
<proteinExistence type="predicted"/>
<gene>
    <name evidence="3" type="ORF">NWFMUON74_63990</name>
</gene>
<dbReference type="PANTHER" id="PTHR34599">
    <property type="entry name" value="PEROXIDASE-RELATED"/>
    <property type="match status" value="1"/>
</dbReference>
<accession>A0A7G1KTU3</accession>
<evidence type="ECO:0000256" key="1">
    <source>
        <dbReference type="SAM" id="MobiDB-lite"/>
    </source>
</evidence>
<dbReference type="InterPro" id="IPR052559">
    <property type="entry name" value="V-haloperoxidase"/>
</dbReference>
<reference evidence="3 4" key="1">
    <citation type="submission" date="2020-08" db="EMBL/GenBank/DDBJ databases">
        <title>Genome Sequencing of Nocardia wallacei strain FMUON74 and assembly.</title>
        <authorList>
            <person name="Toyokawa M."/>
            <person name="Uesaka K."/>
        </authorList>
    </citation>
    <scope>NUCLEOTIDE SEQUENCE [LARGE SCALE GENOMIC DNA]</scope>
    <source>
        <strain evidence="3 4">FMUON74</strain>
    </source>
</reference>
<protein>
    <recommendedName>
        <fullName evidence="2">Vanadium chloroperoxidase N-terminal domain-containing protein</fullName>
    </recommendedName>
</protein>
<dbReference type="InterPro" id="IPR036938">
    <property type="entry name" value="PAP2/HPO_sf"/>
</dbReference>
<evidence type="ECO:0000259" key="2">
    <source>
        <dbReference type="Pfam" id="PF17897"/>
    </source>
</evidence>
<name>A0A7G1KTU3_9NOCA</name>
<organism evidence="3 4">
    <name type="scientific">Nocardia wallacei</name>
    <dbReference type="NCBI Taxonomy" id="480035"/>
    <lineage>
        <taxon>Bacteria</taxon>
        <taxon>Bacillati</taxon>
        <taxon>Actinomycetota</taxon>
        <taxon>Actinomycetes</taxon>
        <taxon>Mycobacteriales</taxon>
        <taxon>Nocardiaceae</taxon>
        <taxon>Nocardia</taxon>
    </lineage>
</organism>
<dbReference type="PANTHER" id="PTHR34599:SF1">
    <property type="entry name" value="PHOSPHATIDIC ACID PHOSPHATASE TYPE 2_HALOPEROXIDASE DOMAIN-CONTAINING PROTEIN"/>
    <property type="match status" value="1"/>
</dbReference>
<sequence length="464" mass="48825">MALESDRVAHTDIHHAERGVRGPVGSSRALAITHLAMHDACFGITPAAHGTYLTTPPVAPPGACAEAAVAVAAHTTLTALYPAQTARLDAALQQAGLHGPGTGTGSAHGLAVGHAMLAARAADPGLDGLGYRPSLDPLKHRADPVNPGQGSYAPHYGARSRCFAATTRHTLDAPPKQTDPAYERALKQVRGKGIATEQSGALPPGLSPRTPEETLIGTFWGYDGAKKIGTPPRLYNRIVRAVATTRRHGLAANARLFALVNAAMADAAILAWDDKYRHDLWRPVLGIREHDPSMGPKSTAARGWDALCDPFWLPLGAARTNEPGVPAATPPFPAYPSGHAALGAAALQITRRYCGIGPDGPDTLTDGMTFVSDELDGTGVDRCGIRRPRHTRTFPGGLWQMIEENGRSRVFLGVNWSFDAFAVDADGRMDLSQHIGGVRLGLDIAGDLWANGLRAAAAAGPRLP</sequence>
<dbReference type="InterPro" id="IPR041067">
    <property type="entry name" value="VCPO_N"/>
</dbReference>
<feature type="compositionally biased region" description="Basic and acidic residues" evidence="1">
    <location>
        <begin position="1"/>
        <end position="20"/>
    </location>
</feature>
<dbReference type="EMBL" id="AP023396">
    <property type="protein sequence ID" value="BCK58627.1"/>
    <property type="molecule type" value="Genomic_DNA"/>
</dbReference>
<dbReference type="SUPFAM" id="SSF48317">
    <property type="entry name" value="Acid phosphatase/Vanadium-dependent haloperoxidase"/>
    <property type="match status" value="1"/>
</dbReference>
<evidence type="ECO:0000313" key="4">
    <source>
        <dbReference type="Proteomes" id="UP000516173"/>
    </source>
</evidence>
<dbReference type="CDD" id="cd03398">
    <property type="entry name" value="PAP2_haloperoxidase"/>
    <property type="match status" value="1"/>
</dbReference>
<feature type="region of interest" description="Disordered" evidence="1">
    <location>
        <begin position="1"/>
        <end position="21"/>
    </location>
</feature>
<keyword evidence="4" id="KW-1185">Reference proteome</keyword>
<dbReference type="Gene3D" id="1.20.144.10">
    <property type="entry name" value="Phosphatidic acid phosphatase type 2/haloperoxidase"/>
    <property type="match status" value="1"/>
</dbReference>
<dbReference type="AlphaFoldDB" id="A0A7G1KTU3"/>
<dbReference type="InterPro" id="IPR016119">
    <property type="entry name" value="Br/Cl_peroxidase_C"/>
</dbReference>